<evidence type="ECO:0000313" key="2">
    <source>
        <dbReference type="Proteomes" id="UP001139286"/>
    </source>
</evidence>
<evidence type="ECO:0000313" key="1">
    <source>
        <dbReference type="EMBL" id="MCB4807269.1"/>
    </source>
</evidence>
<gene>
    <name evidence="1" type="ORF">LG651_03330</name>
</gene>
<reference evidence="1" key="1">
    <citation type="submission" date="2021-10" db="EMBL/GenBank/DDBJ databases">
        <title>Tamlana sargassums sp. nov., and Tamlana laminarinivorans sp. nov., two new bacteria isolated from the brown alga.</title>
        <authorList>
            <person name="Li J."/>
        </authorList>
    </citation>
    <scope>NUCLEOTIDE SEQUENCE</scope>
    <source>
        <strain evidence="1">62-3</strain>
    </source>
</reference>
<sequence length="75" mass="8691">MKTANSEILTEIASLTRTIEDDYPELQKYLDESRSTLPKGNFDKGELDAEELENYRNSLKNLIESFKNKKKACFN</sequence>
<proteinExistence type="predicted"/>
<accession>A0A9X1I5V8</accession>
<organism evidence="1 2">
    <name type="scientific">Neotamlana sargassicola</name>
    <dbReference type="NCBI Taxonomy" id="2883125"/>
    <lineage>
        <taxon>Bacteria</taxon>
        <taxon>Pseudomonadati</taxon>
        <taxon>Bacteroidota</taxon>
        <taxon>Flavobacteriia</taxon>
        <taxon>Flavobacteriales</taxon>
        <taxon>Flavobacteriaceae</taxon>
        <taxon>Neotamlana</taxon>
    </lineage>
</organism>
<keyword evidence="2" id="KW-1185">Reference proteome</keyword>
<dbReference type="Proteomes" id="UP001139286">
    <property type="component" value="Unassembled WGS sequence"/>
</dbReference>
<name>A0A9X1I5V8_9FLAO</name>
<dbReference type="EMBL" id="JAJAPX010000001">
    <property type="protein sequence ID" value="MCB4807269.1"/>
    <property type="molecule type" value="Genomic_DNA"/>
</dbReference>
<protein>
    <submittedName>
        <fullName evidence="1">Uncharacterized protein</fullName>
    </submittedName>
</protein>
<comment type="caution">
    <text evidence="1">The sequence shown here is derived from an EMBL/GenBank/DDBJ whole genome shotgun (WGS) entry which is preliminary data.</text>
</comment>
<dbReference type="AlphaFoldDB" id="A0A9X1I5V8"/>
<dbReference type="RefSeq" id="WP_226694731.1">
    <property type="nucleotide sequence ID" value="NZ_JAJAPX010000001.1"/>
</dbReference>